<keyword evidence="2" id="KW-1185">Reference proteome</keyword>
<feature type="non-terminal residue" evidence="1">
    <location>
        <position position="89"/>
    </location>
</feature>
<protein>
    <submittedName>
        <fullName evidence="1">2584_t:CDS:1</fullName>
    </submittedName>
</protein>
<gene>
    <name evidence="1" type="ORF">SCALOS_LOCUS5158</name>
</gene>
<accession>A0ACA9LWI9</accession>
<proteinExistence type="predicted"/>
<evidence type="ECO:0000313" key="2">
    <source>
        <dbReference type="Proteomes" id="UP000789860"/>
    </source>
</evidence>
<comment type="caution">
    <text evidence="1">The sequence shown here is derived from an EMBL/GenBank/DDBJ whole genome shotgun (WGS) entry which is preliminary data.</text>
</comment>
<reference evidence="1" key="1">
    <citation type="submission" date="2021-06" db="EMBL/GenBank/DDBJ databases">
        <authorList>
            <person name="Kallberg Y."/>
            <person name="Tangrot J."/>
            <person name="Rosling A."/>
        </authorList>
    </citation>
    <scope>NUCLEOTIDE SEQUENCE</scope>
    <source>
        <strain evidence="1">AU212A</strain>
    </source>
</reference>
<dbReference type="Proteomes" id="UP000789860">
    <property type="component" value="Unassembled WGS sequence"/>
</dbReference>
<evidence type="ECO:0000313" key="1">
    <source>
        <dbReference type="EMBL" id="CAG8550410.1"/>
    </source>
</evidence>
<dbReference type="EMBL" id="CAJVPM010007949">
    <property type="protein sequence ID" value="CAG8550410.1"/>
    <property type="molecule type" value="Genomic_DNA"/>
</dbReference>
<name>A0ACA9LWI9_9GLOM</name>
<organism evidence="1 2">
    <name type="scientific">Scutellospora calospora</name>
    <dbReference type="NCBI Taxonomy" id="85575"/>
    <lineage>
        <taxon>Eukaryota</taxon>
        <taxon>Fungi</taxon>
        <taxon>Fungi incertae sedis</taxon>
        <taxon>Mucoromycota</taxon>
        <taxon>Glomeromycotina</taxon>
        <taxon>Glomeromycetes</taxon>
        <taxon>Diversisporales</taxon>
        <taxon>Gigasporaceae</taxon>
        <taxon>Scutellospora</taxon>
    </lineage>
</organism>
<sequence length="89" mass="10502">MSRRQEIIRNLTNIRQRIEAIVEGKYEARLVAVSKFRDKTDIRIAYEGGQRHFGENYVQELVEKSKELPLDIQWHFIGPLQSNKCKMLA</sequence>